<accession>A0A1M2VU32</accession>
<feature type="compositionally biased region" description="Basic and acidic residues" evidence="1">
    <location>
        <begin position="94"/>
        <end position="112"/>
    </location>
</feature>
<name>A0A1M2VU32_TRAPU</name>
<dbReference type="EMBL" id="MNAD01000691">
    <property type="protein sequence ID" value="OJT11068.1"/>
    <property type="molecule type" value="Genomic_DNA"/>
</dbReference>
<dbReference type="Proteomes" id="UP000184267">
    <property type="component" value="Unassembled WGS sequence"/>
</dbReference>
<evidence type="ECO:0000256" key="1">
    <source>
        <dbReference type="SAM" id="MobiDB-lite"/>
    </source>
</evidence>
<dbReference type="AlphaFoldDB" id="A0A1M2VU32"/>
<comment type="caution">
    <text evidence="2">The sequence shown here is derived from an EMBL/GenBank/DDBJ whole genome shotgun (WGS) entry which is preliminary data.</text>
</comment>
<sequence>MSNAAEAIDVDAIPDPDPPSDDSEVVFTGFRRDAFKRSTSAKRAPSASKDGPPVKRHKPSPQPATANPHLKRPRAAIQSSSRIDADVISISDSDSEHASDSEWSSEDEHPRK</sequence>
<gene>
    <name evidence="2" type="ORF">TRAPUB_12415</name>
</gene>
<feature type="compositionally biased region" description="Acidic residues" evidence="1">
    <location>
        <begin position="8"/>
        <end position="24"/>
    </location>
</feature>
<feature type="non-terminal residue" evidence="2">
    <location>
        <position position="112"/>
    </location>
</feature>
<evidence type="ECO:0000313" key="3">
    <source>
        <dbReference type="Proteomes" id="UP000184267"/>
    </source>
</evidence>
<protein>
    <submittedName>
        <fullName evidence="2">Uncharacterized protein</fullName>
    </submittedName>
</protein>
<organism evidence="2 3">
    <name type="scientific">Trametes pubescens</name>
    <name type="common">White-rot fungus</name>
    <dbReference type="NCBI Taxonomy" id="154538"/>
    <lineage>
        <taxon>Eukaryota</taxon>
        <taxon>Fungi</taxon>
        <taxon>Dikarya</taxon>
        <taxon>Basidiomycota</taxon>
        <taxon>Agaricomycotina</taxon>
        <taxon>Agaricomycetes</taxon>
        <taxon>Polyporales</taxon>
        <taxon>Polyporaceae</taxon>
        <taxon>Trametes</taxon>
    </lineage>
</organism>
<reference evidence="2 3" key="1">
    <citation type="submission" date="2016-10" db="EMBL/GenBank/DDBJ databases">
        <title>Genome sequence of the basidiomycete white-rot fungus Trametes pubescens.</title>
        <authorList>
            <person name="Makela M.R."/>
            <person name="Granchi Z."/>
            <person name="Peng M."/>
            <person name="De Vries R.P."/>
            <person name="Grigoriev I."/>
            <person name="Riley R."/>
            <person name="Hilden K."/>
        </authorList>
    </citation>
    <scope>NUCLEOTIDE SEQUENCE [LARGE SCALE GENOMIC DNA]</scope>
    <source>
        <strain evidence="2 3">FBCC735</strain>
    </source>
</reference>
<proteinExistence type="predicted"/>
<feature type="compositionally biased region" description="Low complexity" evidence="1">
    <location>
        <begin position="79"/>
        <end position="92"/>
    </location>
</feature>
<keyword evidence="3" id="KW-1185">Reference proteome</keyword>
<evidence type="ECO:0000313" key="2">
    <source>
        <dbReference type="EMBL" id="OJT11068.1"/>
    </source>
</evidence>
<feature type="region of interest" description="Disordered" evidence="1">
    <location>
        <begin position="1"/>
        <end position="112"/>
    </location>
</feature>